<keyword evidence="6 8" id="KW-0058">Aromatic hydrocarbons catabolism</keyword>
<evidence type="ECO:0000256" key="6">
    <source>
        <dbReference type="ARBA" id="ARBA00022797"/>
    </source>
</evidence>
<dbReference type="PIRSF" id="PIRSF001486">
    <property type="entry name" value="CatC"/>
    <property type="match status" value="1"/>
</dbReference>
<comment type="similarity">
    <text evidence="3 8">Belongs to the muconolactone Delta-isomerase family.</text>
</comment>
<name>A0A917BGA1_9MICO</name>
<reference evidence="10" key="1">
    <citation type="journal article" date="2014" name="Int. J. Syst. Evol. Microbiol.">
        <title>Complete genome sequence of Corynebacterium casei LMG S-19264T (=DSM 44701T), isolated from a smear-ripened cheese.</title>
        <authorList>
            <consortium name="US DOE Joint Genome Institute (JGI-PGF)"/>
            <person name="Walter F."/>
            <person name="Albersmeier A."/>
            <person name="Kalinowski J."/>
            <person name="Ruckert C."/>
        </authorList>
    </citation>
    <scope>NUCLEOTIDE SEQUENCE</scope>
    <source>
        <strain evidence="10">CGMCC 1.12160</strain>
    </source>
</reference>
<comment type="catalytic activity">
    <reaction evidence="1 8">
        <text>(S)-muconolactone = (4,5-dihydro-5-oxofuran-2-yl)-acetate</text>
        <dbReference type="Rhea" id="RHEA:12348"/>
        <dbReference type="ChEBI" id="CHEBI:58425"/>
        <dbReference type="ChEBI" id="CHEBI:58736"/>
        <dbReference type="EC" id="5.3.3.4"/>
    </reaction>
</comment>
<dbReference type="InterPro" id="IPR003464">
    <property type="entry name" value="Muconolactone_d_Isoase"/>
</dbReference>
<proteinExistence type="inferred from homology"/>
<dbReference type="Proteomes" id="UP000605670">
    <property type="component" value="Unassembled WGS sequence"/>
</dbReference>
<gene>
    <name evidence="10" type="ORF">GCM10011366_03930</name>
</gene>
<evidence type="ECO:0000259" key="9">
    <source>
        <dbReference type="Pfam" id="PF02426"/>
    </source>
</evidence>
<evidence type="ECO:0000256" key="4">
    <source>
        <dbReference type="ARBA" id="ARBA00011365"/>
    </source>
</evidence>
<dbReference type="EMBL" id="BMEM01000001">
    <property type="protein sequence ID" value="GGF39544.1"/>
    <property type="molecule type" value="Genomic_DNA"/>
</dbReference>
<accession>A0A917BGA1</accession>
<organism evidence="10 11">
    <name type="scientific">Ornithinimicrobium tianjinense</name>
    <dbReference type="NCBI Taxonomy" id="1195761"/>
    <lineage>
        <taxon>Bacteria</taxon>
        <taxon>Bacillati</taxon>
        <taxon>Actinomycetota</taxon>
        <taxon>Actinomycetes</taxon>
        <taxon>Micrococcales</taxon>
        <taxon>Ornithinimicrobiaceae</taxon>
        <taxon>Ornithinimicrobium</taxon>
    </lineage>
</organism>
<comment type="pathway">
    <text evidence="2 8">Aromatic compound metabolism; beta-ketoadipate pathway; 5-oxo-4,5-dihydro-2-furylacetate from catechol: step 3/3.</text>
</comment>
<evidence type="ECO:0000256" key="1">
    <source>
        <dbReference type="ARBA" id="ARBA00001739"/>
    </source>
</evidence>
<keyword evidence="7 8" id="KW-0413">Isomerase</keyword>
<sequence length="95" mass="10740">MLFMVRMQVSLPADLDPVRREELVAAERDYSQGLQRAGKIAAIWRVSGQFANYCLFDVDSHEELHECVSGLPMFAFISTQVEALSRHPNAVDRDS</sequence>
<dbReference type="RefSeq" id="WP_188427924.1">
    <property type="nucleotide sequence ID" value="NZ_BAABKH010000010.1"/>
</dbReference>
<dbReference type="GO" id="GO:0016159">
    <property type="term" value="F:muconolactone delta-isomerase activity"/>
    <property type="evidence" value="ECO:0007669"/>
    <property type="project" value="UniProtKB-EC"/>
</dbReference>
<evidence type="ECO:0000313" key="11">
    <source>
        <dbReference type="Proteomes" id="UP000605670"/>
    </source>
</evidence>
<evidence type="ECO:0000256" key="2">
    <source>
        <dbReference type="ARBA" id="ARBA00005193"/>
    </source>
</evidence>
<dbReference type="EC" id="5.3.3.4" evidence="5 8"/>
<comment type="subunit">
    <text evidence="4">Homodecamer.</text>
</comment>
<dbReference type="SUPFAM" id="SSF54909">
    <property type="entry name" value="Dimeric alpha+beta barrel"/>
    <property type="match status" value="1"/>
</dbReference>
<reference evidence="10" key="2">
    <citation type="submission" date="2020-09" db="EMBL/GenBank/DDBJ databases">
        <authorList>
            <person name="Sun Q."/>
            <person name="Zhou Y."/>
        </authorList>
    </citation>
    <scope>NUCLEOTIDE SEQUENCE</scope>
    <source>
        <strain evidence="10">CGMCC 1.12160</strain>
    </source>
</reference>
<evidence type="ECO:0000256" key="3">
    <source>
        <dbReference type="ARBA" id="ARBA00010882"/>
    </source>
</evidence>
<protein>
    <recommendedName>
        <fullName evidence="5 8">Muconolactone Delta-isomerase</fullName>
        <shortName evidence="8">MIase</shortName>
        <ecNumber evidence="5 8">5.3.3.4</ecNumber>
    </recommendedName>
</protein>
<comment type="caution">
    <text evidence="10">The sequence shown here is derived from an EMBL/GenBank/DDBJ whole genome shotgun (WGS) entry which is preliminary data.</text>
</comment>
<evidence type="ECO:0000313" key="10">
    <source>
        <dbReference type="EMBL" id="GGF39544.1"/>
    </source>
</evidence>
<evidence type="ECO:0000256" key="5">
    <source>
        <dbReference type="ARBA" id="ARBA00012070"/>
    </source>
</evidence>
<evidence type="ECO:0000256" key="7">
    <source>
        <dbReference type="ARBA" id="ARBA00023235"/>
    </source>
</evidence>
<dbReference type="AlphaFoldDB" id="A0A917BGA1"/>
<dbReference type="Pfam" id="PF02426">
    <property type="entry name" value="MIase"/>
    <property type="match status" value="1"/>
</dbReference>
<dbReference type="InterPro" id="IPR026029">
    <property type="entry name" value="MLI_dom"/>
</dbReference>
<feature type="domain" description="Muconolactone isomerase" evidence="9">
    <location>
        <begin position="1"/>
        <end position="89"/>
    </location>
</feature>
<dbReference type="InterPro" id="IPR011008">
    <property type="entry name" value="Dimeric_a/b-barrel"/>
</dbReference>
<dbReference type="Gene3D" id="3.30.70.1060">
    <property type="entry name" value="Dimeric alpha+beta barrel"/>
    <property type="match status" value="1"/>
</dbReference>
<evidence type="ECO:0000256" key="8">
    <source>
        <dbReference type="PIRNR" id="PIRNR001486"/>
    </source>
</evidence>
<keyword evidence="11" id="KW-1185">Reference proteome</keyword>